<feature type="domain" description="Orotate phosphoribosyltransferase-like" evidence="2">
    <location>
        <begin position="43"/>
        <end position="230"/>
    </location>
</feature>
<evidence type="ECO:0008006" key="5">
    <source>
        <dbReference type="Google" id="ProtNLM"/>
    </source>
</evidence>
<dbReference type="Proteomes" id="UP000035760">
    <property type="component" value="Unassembled WGS sequence"/>
</dbReference>
<dbReference type="RefSeq" id="WP_048674463.1">
    <property type="nucleotide sequence ID" value="NZ_CBTJ020000071.1"/>
</dbReference>
<gene>
    <name evidence="3" type="ORF">BN873_610022</name>
</gene>
<accession>W6MBS4</accession>
<dbReference type="SUPFAM" id="SSF53271">
    <property type="entry name" value="PRTase-like"/>
    <property type="match status" value="1"/>
</dbReference>
<evidence type="ECO:0000259" key="2">
    <source>
        <dbReference type="Pfam" id="PF15609"/>
    </source>
</evidence>
<comment type="caution">
    <text evidence="3">The sequence shown here is derived from an EMBL/GenBank/DDBJ whole genome shotgun (WGS) entry which is preliminary data.</text>
</comment>
<dbReference type="PIRSF" id="PIRSF020967">
    <property type="entry name" value="UCP020967"/>
    <property type="match status" value="1"/>
</dbReference>
<dbReference type="InterPro" id="IPR011214">
    <property type="entry name" value="UCP020967"/>
</dbReference>
<dbReference type="InterPro" id="IPR022537">
    <property type="entry name" value="TRSP_dom"/>
</dbReference>
<organism evidence="3 4">
    <name type="scientific">Candidatus Competibacter denitrificans Run_A_D11</name>
    <dbReference type="NCBI Taxonomy" id="1400863"/>
    <lineage>
        <taxon>Bacteria</taxon>
        <taxon>Pseudomonadati</taxon>
        <taxon>Pseudomonadota</taxon>
        <taxon>Gammaproteobacteria</taxon>
        <taxon>Candidatus Competibacteraceae</taxon>
        <taxon>Candidatus Competibacter</taxon>
    </lineage>
</organism>
<dbReference type="Gene3D" id="3.40.50.2020">
    <property type="match status" value="1"/>
</dbReference>
<dbReference type="InterPro" id="IPR029057">
    <property type="entry name" value="PRTase-like"/>
</dbReference>
<evidence type="ECO:0000259" key="1">
    <source>
        <dbReference type="Pfam" id="PF12500"/>
    </source>
</evidence>
<dbReference type="Pfam" id="PF15609">
    <property type="entry name" value="PRTase_2"/>
    <property type="match status" value="1"/>
</dbReference>
<dbReference type="AlphaFoldDB" id="W6MBS4"/>
<proteinExistence type="predicted"/>
<dbReference type="CDD" id="cd06223">
    <property type="entry name" value="PRTases_typeI"/>
    <property type="match status" value="1"/>
</dbReference>
<dbReference type="STRING" id="1400863.BN873_610022"/>
<sequence>MIETSTPLPTVEAAPRTLFIPIQAGTLQIRTRREEWPLEACLACATRQNPRRLYLFVSKVLGKHWPVKPSLMRAVHRSLAEKIADLPGPLLVIGLAETATALGRGVAEEAALQTGRDDVLYLQTTRYLLSHHLAFSFDESHSHAPDHAVYRPDPTLRPLFNAAKSLVLVDDEISTGRTLLELARAYLRANLDIEQVALVCITNWLSLERQRKIGEVLGRPVRFPALIEGEFCFDPKPDFPPPELPLVIAQPDRRHDHITADPARTGVLAGHWRLPPLPDLPLDRPLAVIGTGEYAYTPFRVALAWEERGCDVRFQSTTRSPILLGDAITSRREFWDNYGDAIPNYLYNLDPDRLPVICYEHPAMLLEHSLAAQISGLSWVTEPACRD</sequence>
<protein>
    <recommendedName>
        <fullName evidence="5">Phosphoribosyltransferase</fullName>
    </recommendedName>
</protein>
<keyword evidence="4" id="KW-1185">Reference proteome</keyword>
<dbReference type="InterPro" id="IPR000836">
    <property type="entry name" value="PRTase_dom"/>
</dbReference>
<dbReference type="InterPro" id="IPR041688">
    <property type="entry name" value="PRTase_2"/>
</dbReference>
<feature type="domain" description="TRSP" evidence="1">
    <location>
        <begin position="285"/>
        <end position="355"/>
    </location>
</feature>
<reference evidence="3" key="2">
    <citation type="submission" date="2014-03" db="EMBL/GenBank/DDBJ databases">
        <title>Candidatus Competibacter-lineage genomes retrieved from metagenomes reveal functional metabolic diversity.</title>
        <authorList>
            <person name="McIlroy S.J."/>
            <person name="Albertsen M."/>
            <person name="Andresen E.K."/>
            <person name="Saunders A.M."/>
            <person name="Kristiansen R."/>
            <person name="Stokholm-Bjerregaard M."/>
            <person name="Nielsen K.L."/>
            <person name="Nielsen P.H."/>
        </authorList>
    </citation>
    <scope>NUCLEOTIDE SEQUENCE</scope>
    <source>
        <strain evidence="3">Run_A_D11</strain>
    </source>
</reference>
<evidence type="ECO:0000313" key="3">
    <source>
        <dbReference type="EMBL" id="CDI03625.1"/>
    </source>
</evidence>
<name>W6MBS4_9GAMM</name>
<dbReference type="Pfam" id="PF12500">
    <property type="entry name" value="TRSP"/>
    <property type="match status" value="1"/>
</dbReference>
<evidence type="ECO:0000313" key="4">
    <source>
        <dbReference type="Proteomes" id="UP000035760"/>
    </source>
</evidence>
<dbReference type="EMBL" id="CBTJ020000071">
    <property type="protein sequence ID" value="CDI03625.1"/>
    <property type="molecule type" value="Genomic_DNA"/>
</dbReference>
<reference evidence="3" key="1">
    <citation type="submission" date="2013-07" db="EMBL/GenBank/DDBJ databases">
        <authorList>
            <person name="McIlroy S."/>
        </authorList>
    </citation>
    <scope>NUCLEOTIDE SEQUENCE [LARGE SCALE GENOMIC DNA]</scope>
    <source>
        <strain evidence="3">Run_A_D11</strain>
    </source>
</reference>